<dbReference type="Gene3D" id="3.40.50.1820">
    <property type="entry name" value="alpha/beta hydrolase"/>
    <property type="match status" value="2"/>
</dbReference>
<evidence type="ECO:0000313" key="1">
    <source>
        <dbReference type="EMBL" id="KAJ8869891.1"/>
    </source>
</evidence>
<organism evidence="1 2">
    <name type="scientific">Dryococelus australis</name>
    <dbReference type="NCBI Taxonomy" id="614101"/>
    <lineage>
        <taxon>Eukaryota</taxon>
        <taxon>Metazoa</taxon>
        <taxon>Ecdysozoa</taxon>
        <taxon>Arthropoda</taxon>
        <taxon>Hexapoda</taxon>
        <taxon>Insecta</taxon>
        <taxon>Pterygota</taxon>
        <taxon>Neoptera</taxon>
        <taxon>Polyneoptera</taxon>
        <taxon>Phasmatodea</taxon>
        <taxon>Verophasmatodea</taxon>
        <taxon>Anareolatae</taxon>
        <taxon>Phasmatidae</taxon>
        <taxon>Eurycanthinae</taxon>
        <taxon>Dryococelus</taxon>
    </lineage>
</organism>
<sequence>MAPRIVILEVMRVHSVKTPKCWEHFIIQNVTIGLCVHTTPDKHQRSNAEGQYAYKLLLQLSVVRCHANPQPILKAAYFYDVAVFSFQEMGIYDEPAIIDYVLEITQHPKLIYVAHSMGASIFFAMLNFKPEYNSKLMAAFMLAPACFCRYTKSFVFRFLPQAVHIKKVIIYLKFIVFHKIEGKQTIHPPPFKLNRVQLPAGSLLDFRTRKSCRKMPLVVGFSRRSPVSPHPFIPELLHTPLISPSSALKTSTRSRTEFLESAELKRYGAAMECVSGGNWNDPRKSGVIPPGIDFEEIHGDSSPFLLQPFHELRNGFWPRLTSPHPAVRFVPKMFYRVEVGALGGPVQSANIVVGDALDAMGIYEVLPRLPIWRQLASKICSDMTPLLQLLCTSTLSSIEGSTSENLNKTHLVINFSHFPAGASVQTLAHFGQNMLSGNFNEYNYGAEENRALYGRETPKPYRLQQVTIPVILYCGGKDLMSDCEDIKYLYSQLLNSEDKYFIVLEEYAHVDFIWGMDTESYLYKDLLARMESYTTKYLRGCEDISALVEEALYCILVLWRYRMVAFIQLHFGYSPSWSRIQIVHRAAFLLTEVNASGGWFNYCILLERWHANMVDKSPDPTMSHAAYTHTLVRRRWYVAMRLRNLCVVVLRLSLQLGSCTRITANADISPQKIQGKWIR</sequence>
<evidence type="ECO:0000313" key="2">
    <source>
        <dbReference type="Proteomes" id="UP001159363"/>
    </source>
</evidence>
<comment type="caution">
    <text evidence="1">The sequence shown here is derived from an EMBL/GenBank/DDBJ whole genome shotgun (WGS) entry which is preliminary data.</text>
</comment>
<proteinExistence type="predicted"/>
<gene>
    <name evidence="1" type="ORF">PR048_028900</name>
</gene>
<keyword evidence="2" id="KW-1185">Reference proteome</keyword>
<name>A0ABQ9GEC9_9NEOP</name>
<accession>A0ABQ9GEC9</accession>
<dbReference type="Proteomes" id="UP001159363">
    <property type="component" value="Chromosome 12"/>
</dbReference>
<dbReference type="SUPFAM" id="SSF53474">
    <property type="entry name" value="alpha/beta-Hydrolases"/>
    <property type="match status" value="1"/>
</dbReference>
<dbReference type="InterPro" id="IPR029058">
    <property type="entry name" value="AB_hydrolase_fold"/>
</dbReference>
<evidence type="ECO:0008006" key="3">
    <source>
        <dbReference type="Google" id="ProtNLM"/>
    </source>
</evidence>
<dbReference type="PANTHER" id="PTHR11005">
    <property type="entry name" value="LYSOSOMAL ACID LIPASE-RELATED"/>
    <property type="match status" value="1"/>
</dbReference>
<reference evidence="1 2" key="1">
    <citation type="submission" date="2023-02" db="EMBL/GenBank/DDBJ databases">
        <title>LHISI_Scaffold_Assembly.</title>
        <authorList>
            <person name="Stuart O.P."/>
            <person name="Cleave R."/>
            <person name="Magrath M.J.L."/>
            <person name="Mikheyev A.S."/>
        </authorList>
    </citation>
    <scope>NUCLEOTIDE SEQUENCE [LARGE SCALE GENOMIC DNA]</scope>
    <source>
        <strain evidence="1">Daus_M_001</strain>
        <tissue evidence="1">Leg muscle</tissue>
    </source>
</reference>
<dbReference type="EMBL" id="JARBHB010000013">
    <property type="protein sequence ID" value="KAJ8869891.1"/>
    <property type="molecule type" value="Genomic_DNA"/>
</dbReference>
<protein>
    <recommendedName>
        <fullName evidence="3">AB hydrolase-1 domain-containing protein</fullName>
    </recommendedName>
</protein>